<sequence>MEQVRTDCILQVDRLCKRFGGVAAVRDVSFDLKRGEILGLVGPNGAGKTSCFNLITGFYRPDSGDVLFEGRPLTGMKPHRIARAGVVRSFQKTNVLKPLSVFENVLAGHYLAARQSLWRVFFPGQAVRDAETRVRREAKRIVDLMGLGKRIDSPAYLLSCGELRLLEVAMALAAKPRLLMLDEPAAGLNTQEAVVLGKVLRELRDREVEAIILVEHNMNLVTNTCDRLVVMNFGEKLAEGAPRDILHDPRVVEAYLGKAHAA</sequence>
<dbReference type="Gene3D" id="3.40.50.300">
    <property type="entry name" value="P-loop containing nucleotide triphosphate hydrolases"/>
    <property type="match status" value="1"/>
</dbReference>
<dbReference type="InterPro" id="IPR003593">
    <property type="entry name" value="AAA+_ATPase"/>
</dbReference>
<keyword evidence="1" id="KW-0813">Transport</keyword>
<evidence type="ECO:0000256" key="4">
    <source>
        <dbReference type="ARBA" id="ARBA00022741"/>
    </source>
</evidence>
<protein>
    <submittedName>
        <fullName evidence="7">Amino acid/amide ABC transporter ATP-binding protein 1, HAAT family</fullName>
    </submittedName>
</protein>
<proteinExistence type="predicted"/>
<dbReference type="PROSITE" id="PS50893">
    <property type="entry name" value="ABC_TRANSPORTER_2"/>
    <property type="match status" value="1"/>
</dbReference>
<dbReference type="InterPro" id="IPR003439">
    <property type="entry name" value="ABC_transporter-like_ATP-bd"/>
</dbReference>
<evidence type="ECO:0000313" key="8">
    <source>
        <dbReference type="Proteomes" id="UP000001817"/>
    </source>
</evidence>
<dbReference type="SMART" id="SM00382">
    <property type="entry name" value="AAA"/>
    <property type="match status" value="1"/>
</dbReference>
<dbReference type="GO" id="GO:0005886">
    <property type="term" value="C:plasma membrane"/>
    <property type="evidence" value="ECO:0007669"/>
    <property type="project" value="TreeGrafter"/>
</dbReference>
<dbReference type="KEGG" id="bxb:DR64_8209"/>
<dbReference type="STRING" id="266265.Bxe_C0222"/>
<keyword evidence="3" id="KW-0472">Membrane</keyword>
<evidence type="ECO:0000256" key="3">
    <source>
        <dbReference type="ARBA" id="ARBA00022519"/>
    </source>
</evidence>
<dbReference type="eggNOG" id="COG0411">
    <property type="taxonomic scope" value="Bacteria"/>
</dbReference>
<dbReference type="Pfam" id="PF12399">
    <property type="entry name" value="BCA_ABC_TP_C"/>
    <property type="match status" value="1"/>
</dbReference>
<dbReference type="KEGG" id="bxe:Bxe_C0222"/>
<dbReference type="PATRIC" id="fig|266265.5.peg.8003"/>
<dbReference type="AlphaFoldDB" id="Q13IE3"/>
<evidence type="ECO:0000256" key="1">
    <source>
        <dbReference type="ARBA" id="ARBA00022448"/>
    </source>
</evidence>
<dbReference type="GO" id="GO:0016887">
    <property type="term" value="F:ATP hydrolysis activity"/>
    <property type="evidence" value="ECO:0007669"/>
    <property type="project" value="InterPro"/>
</dbReference>
<feature type="domain" description="ABC transporter" evidence="6">
    <location>
        <begin position="10"/>
        <end position="258"/>
    </location>
</feature>
<evidence type="ECO:0000256" key="2">
    <source>
        <dbReference type="ARBA" id="ARBA00022475"/>
    </source>
</evidence>
<dbReference type="PANTHER" id="PTHR45772">
    <property type="entry name" value="CONSERVED COMPONENT OF ABC TRANSPORTER FOR NATURAL AMINO ACIDS-RELATED"/>
    <property type="match status" value="1"/>
</dbReference>
<dbReference type="InterPro" id="IPR027417">
    <property type="entry name" value="P-loop_NTPase"/>
</dbReference>
<dbReference type="Pfam" id="PF00005">
    <property type="entry name" value="ABC_tran"/>
    <property type="match status" value="1"/>
</dbReference>
<name>Q13IE3_PARXL</name>
<dbReference type="GO" id="GO:0005524">
    <property type="term" value="F:ATP binding"/>
    <property type="evidence" value="ECO:0007669"/>
    <property type="project" value="UniProtKB-KW"/>
</dbReference>
<keyword evidence="3" id="KW-0997">Cell inner membrane</keyword>
<accession>Q13IE3</accession>
<dbReference type="SUPFAM" id="SSF52540">
    <property type="entry name" value="P-loop containing nucleoside triphosphate hydrolases"/>
    <property type="match status" value="1"/>
</dbReference>
<keyword evidence="5 7" id="KW-0067">ATP-binding</keyword>
<dbReference type="FunFam" id="3.40.50.300:FF:000421">
    <property type="entry name" value="Branched-chain amino acid ABC transporter ATP-binding protein"/>
    <property type="match status" value="1"/>
</dbReference>
<dbReference type="PANTHER" id="PTHR45772:SF9">
    <property type="entry name" value="CONSERVED COMPONENT OF ABC TRANSPORTER FOR NATURAL AMINO ACIDS"/>
    <property type="match status" value="1"/>
</dbReference>
<evidence type="ECO:0000256" key="5">
    <source>
        <dbReference type="ARBA" id="ARBA00022840"/>
    </source>
</evidence>
<dbReference type="EMBL" id="CP000272">
    <property type="protein sequence ID" value="ABE36146.1"/>
    <property type="molecule type" value="Genomic_DNA"/>
</dbReference>
<keyword evidence="4" id="KW-0547">Nucleotide-binding</keyword>
<dbReference type="OrthoDB" id="5291558at2"/>
<organism evidence="7 8">
    <name type="scientific">Paraburkholderia xenovorans (strain LB400)</name>
    <dbReference type="NCBI Taxonomy" id="266265"/>
    <lineage>
        <taxon>Bacteria</taxon>
        <taxon>Pseudomonadati</taxon>
        <taxon>Pseudomonadota</taxon>
        <taxon>Betaproteobacteria</taxon>
        <taxon>Burkholderiales</taxon>
        <taxon>Burkholderiaceae</taxon>
        <taxon>Paraburkholderia</taxon>
    </lineage>
</organism>
<dbReference type="Proteomes" id="UP000001817">
    <property type="component" value="Chromosome 3"/>
</dbReference>
<dbReference type="CDD" id="cd03219">
    <property type="entry name" value="ABC_Mj1267_LivG_branched"/>
    <property type="match status" value="1"/>
</dbReference>
<evidence type="ECO:0000313" key="7">
    <source>
        <dbReference type="EMBL" id="ABE36146.1"/>
    </source>
</evidence>
<keyword evidence="8" id="KW-1185">Reference proteome</keyword>
<dbReference type="RefSeq" id="WP_011493406.1">
    <property type="nucleotide sequence ID" value="NC_007953.1"/>
</dbReference>
<reference evidence="7 8" key="1">
    <citation type="journal article" date="2006" name="Proc. Natl. Acad. Sci. U.S.A.">
        <title>Burkholderia xenovorans LB400 harbors a multi-replicon, 9.73-Mbp genome shaped for versatility.</title>
        <authorList>
            <person name="Chain P.S."/>
            <person name="Denef V.J."/>
            <person name="Konstantinidis K.T."/>
            <person name="Vergez L.M."/>
            <person name="Agullo L."/>
            <person name="Reyes V.L."/>
            <person name="Hauser L."/>
            <person name="Cordova M."/>
            <person name="Gomez L."/>
            <person name="Gonzalez M."/>
            <person name="Land M."/>
            <person name="Lao V."/>
            <person name="Larimer F."/>
            <person name="LiPuma J.J."/>
            <person name="Mahenthiralingam E."/>
            <person name="Malfatti S.A."/>
            <person name="Marx C.J."/>
            <person name="Parnell J.J."/>
            <person name="Ramette A."/>
            <person name="Richardson P."/>
            <person name="Seeger M."/>
            <person name="Smith D."/>
            <person name="Spilker T."/>
            <person name="Sul W.J."/>
            <person name="Tsoi T.V."/>
            <person name="Ulrich L.E."/>
            <person name="Zhulin I.B."/>
            <person name="Tiedje J.M."/>
        </authorList>
    </citation>
    <scope>NUCLEOTIDE SEQUENCE [LARGE SCALE GENOMIC DNA]</scope>
    <source>
        <strain evidence="7 8">LB400</strain>
    </source>
</reference>
<evidence type="ECO:0000259" key="6">
    <source>
        <dbReference type="PROSITE" id="PS50893"/>
    </source>
</evidence>
<dbReference type="InterPro" id="IPR051120">
    <property type="entry name" value="ABC_AA/LPS_Transport"/>
</dbReference>
<dbReference type="InterPro" id="IPR032823">
    <property type="entry name" value="BCA_ABC_TP_C"/>
</dbReference>
<keyword evidence="2" id="KW-1003">Cell membrane</keyword>
<gene>
    <name evidence="7" type="ORF">Bxe_C0222</name>
</gene>